<dbReference type="Pfam" id="PF07157">
    <property type="entry name" value="DNA_circ_N"/>
    <property type="match status" value="1"/>
</dbReference>
<dbReference type="AlphaFoldDB" id="A0A0M9GI10"/>
<name>A0A0M9GI10_9PSED</name>
<dbReference type="EMBL" id="JSYZ01000007">
    <property type="protein sequence ID" value="KPA91400.1"/>
    <property type="molecule type" value="Genomic_DNA"/>
</dbReference>
<accession>A0A0M9GI10</accession>
<gene>
    <name evidence="2" type="ORF">PF66_02283</name>
</gene>
<evidence type="ECO:0000313" key="3">
    <source>
        <dbReference type="Proteomes" id="UP000037931"/>
    </source>
</evidence>
<comment type="caution">
    <text evidence="2">The sequence shown here is derived from an EMBL/GenBank/DDBJ whole genome shotgun (WGS) entry which is preliminary data.</text>
</comment>
<protein>
    <submittedName>
        <fullName evidence="2">Mu-like prophage DNA circulation protein</fullName>
    </submittedName>
</protein>
<sequence>MSWAENLLDASFRGVPFDVVEESVQAERSLAQHGTPYQDGDAVEDLGQGARVYMMRAVLFGTNYEFELRTLLDALDTIGPGELVHPVYGSVAVVSKGYTVHHGADRPDYAQVELNFVGHKPDEPFFTRDLIYTIEQKMLVEDEYTWQDGIFDFLAAIDSLVAEIQEWIGGGWTGLLEKALGLPGIGLRLQQLRSQILGVVSGVVDLFKSNPLSAFDPLTDLLRTPTEIRSVIQGSTPTDSRSLLSRSGVPFAMPGAESLTADAARAGSAFLLAARQGVEPDSAVLPAEMPSDPVEATALGLVVLTITELAVSHVQAVAAVIDDEATAQTLSPDDLERLVNLARSLAESAVLLHRRLYDVESALPVINALRSVAGLVQARARSVILLSPPLVERTVSSATSLRRLAHHWYGDHARAEELMRLNPGLKAPHNIEAGEVLRAYAK</sequence>
<dbReference type="InterPro" id="IPR009826">
    <property type="entry name" value="DNA_circ_N"/>
</dbReference>
<reference evidence="2 3" key="1">
    <citation type="journal article" date="2015" name="PLoS ONE">
        <title>Rice-Infecting Pseudomonas Genomes Are Highly Accessorized and Harbor Multiple Putative Virulence Mechanisms to Cause Sheath Brown Rot.</title>
        <authorList>
            <person name="Quibod I.L."/>
            <person name="Grande G."/>
            <person name="Oreiro E.G."/>
            <person name="Borja F.N."/>
            <person name="Dossa G.S."/>
            <person name="Mauleon R."/>
            <person name="Cruz C.V."/>
            <person name="Oliva R."/>
        </authorList>
    </citation>
    <scope>NUCLEOTIDE SEQUENCE [LARGE SCALE GENOMIC DNA]</scope>
    <source>
        <strain evidence="2 3">IRRI 6609</strain>
    </source>
</reference>
<dbReference type="Proteomes" id="UP000037931">
    <property type="component" value="Unassembled WGS sequence"/>
</dbReference>
<evidence type="ECO:0000313" key="2">
    <source>
        <dbReference type="EMBL" id="KPA91400.1"/>
    </source>
</evidence>
<dbReference type="STRING" id="50340.PF66_02283"/>
<keyword evidence="3" id="KW-1185">Reference proteome</keyword>
<feature type="domain" description="LysM" evidence="1">
    <location>
        <begin position="391"/>
        <end position="439"/>
    </location>
</feature>
<evidence type="ECO:0000259" key="1">
    <source>
        <dbReference type="PROSITE" id="PS51782"/>
    </source>
</evidence>
<organism evidence="2 3">
    <name type="scientific">Pseudomonas asplenii</name>
    <dbReference type="NCBI Taxonomy" id="53407"/>
    <lineage>
        <taxon>Bacteria</taxon>
        <taxon>Pseudomonadati</taxon>
        <taxon>Pseudomonadota</taxon>
        <taxon>Gammaproteobacteria</taxon>
        <taxon>Pseudomonadales</taxon>
        <taxon>Pseudomonadaceae</taxon>
        <taxon>Pseudomonas</taxon>
    </lineage>
</organism>
<dbReference type="PROSITE" id="PS51782">
    <property type="entry name" value="LYSM"/>
    <property type="match status" value="1"/>
</dbReference>
<dbReference type="OrthoDB" id="378644at2"/>
<dbReference type="PATRIC" id="fig|50340.43.peg.5654"/>
<proteinExistence type="predicted"/>
<dbReference type="InterPro" id="IPR018392">
    <property type="entry name" value="LysM"/>
</dbReference>